<proteinExistence type="predicted"/>
<dbReference type="Gene3D" id="3.40.50.300">
    <property type="entry name" value="P-loop containing nucleotide triphosphate hydrolases"/>
    <property type="match status" value="1"/>
</dbReference>
<protein>
    <recommendedName>
        <fullName evidence="3">AAA domain-containing protein</fullName>
    </recommendedName>
</protein>
<accession>A0ABN0SRR3</accession>
<evidence type="ECO:0008006" key="3">
    <source>
        <dbReference type="Google" id="ProtNLM"/>
    </source>
</evidence>
<evidence type="ECO:0000313" key="2">
    <source>
        <dbReference type="Proteomes" id="UP001498238"/>
    </source>
</evidence>
<sequence>MEQEFKELEQPINEWLAILGPTGTPQIRFSLTQTAYRPSLELRIADFPEAAKPPHVTGHFSDAQLDMLGMSAHLARIERDHPGATIVIDDPSDMLDSHSRKALAGDGIGRLLDTNSGPAHQVVVLTHDDQLVQDLWQAHRDRSPTMVQDTIETITSDDGADSYSMFTSRDAGSAVARAKEMIDLHWNLNQDRVWFRGAIASHTRQAAEMCAKDIGGVIASKQHSRSAGV</sequence>
<dbReference type="Proteomes" id="UP001498238">
    <property type="component" value="Unassembled WGS sequence"/>
</dbReference>
<comment type="caution">
    <text evidence="1">The sequence shown here is derived from an EMBL/GenBank/DDBJ whole genome shotgun (WGS) entry which is preliminary data.</text>
</comment>
<dbReference type="InterPro" id="IPR027417">
    <property type="entry name" value="P-loop_NTPase"/>
</dbReference>
<name>A0ABN0SRR3_9MICO</name>
<organism evidence="1 2">
    <name type="scientific">Brevibacterium metallidurans</name>
    <dbReference type="NCBI Taxonomy" id="1482676"/>
    <lineage>
        <taxon>Bacteria</taxon>
        <taxon>Bacillati</taxon>
        <taxon>Actinomycetota</taxon>
        <taxon>Actinomycetes</taxon>
        <taxon>Micrococcales</taxon>
        <taxon>Brevibacteriaceae</taxon>
        <taxon>Brevibacterium</taxon>
    </lineage>
</organism>
<dbReference type="EMBL" id="BAAAAF010000016">
    <property type="protein sequence ID" value="GAA0037140.1"/>
    <property type="molecule type" value="Genomic_DNA"/>
</dbReference>
<evidence type="ECO:0000313" key="1">
    <source>
        <dbReference type="EMBL" id="GAA0037140.1"/>
    </source>
</evidence>
<keyword evidence="2" id="KW-1185">Reference proteome</keyword>
<gene>
    <name evidence="1" type="ORF">NCCP602_31020</name>
</gene>
<reference evidence="1 2" key="1">
    <citation type="submission" date="2024-01" db="EMBL/GenBank/DDBJ databases">
        <title>Characterization of antibiotic resistant novel bacterial strains and their environmental applications.</title>
        <authorList>
            <person name="Manzoor S."/>
            <person name="Abbas S."/>
            <person name="Arshad M."/>
            <person name="Ahmed I."/>
        </authorList>
    </citation>
    <scope>NUCLEOTIDE SEQUENCE [LARGE SCALE GENOMIC DNA]</scope>
    <source>
        <strain evidence="1 2">NCCP-602</strain>
    </source>
</reference>
<dbReference type="RefSeq" id="WP_339393776.1">
    <property type="nucleotide sequence ID" value="NZ_BAAAAF010000016.1"/>
</dbReference>